<gene>
    <name evidence="16" type="ORF">C0188_02925</name>
    <name evidence="15" type="ORF">C0188_03315</name>
    <name evidence="14" type="ORF">ENO39_04080</name>
</gene>
<organism evidence="16 17">
    <name type="scientific">Fervidicoccus fontis</name>
    <dbReference type="NCBI Taxonomy" id="683846"/>
    <lineage>
        <taxon>Archaea</taxon>
        <taxon>Thermoproteota</taxon>
        <taxon>Thermoprotei</taxon>
        <taxon>Fervidicoccales</taxon>
        <taxon>Fervidicoccaceae</taxon>
        <taxon>Fervidicoccus</taxon>
    </lineage>
</organism>
<comment type="similarity">
    <text evidence="3">Belongs to the phenylalanyl-tRNA synthetase beta subunit family. Type 2 subfamily.</text>
</comment>
<dbReference type="EMBL" id="DSFH01000055">
    <property type="protein sequence ID" value="HEW64216.1"/>
    <property type="molecule type" value="Genomic_DNA"/>
</dbReference>
<dbReference type="InterPro" id="IPR045060">
    <property type="entry name" value="Phe-tRNA-ligase_IIc_bsu"/>
</dbReference>
<dbReference type="EC" id="6.1.1.20" evidence="4"/>
<evidence type="ECO:0000256" key="2">
    <source>
        <dbReference type="ARBA" id="ARBA00004496"/>
    </source>
</evidence>
<dbReference type="PANTHER" id="PTHR10947">
    <property type="entry name" value="PHENYLALANYL-TRNA SYNTHETASE BETA CHAIN AND LEUCINE-RICH REPEAT-CONTAINING PROTEIN 47"/>
    <property type="match status" value="1"/>
</dbReference>
<evidence type="ECO:0000256" key="11">
    <source>
        <dbReference type="ARBA" id="ARBA00022917"/>
    </source>
</evidence>
<dbReference type="InterPro" id="IPR045864">
    <property type="entry name" value="aa-tRNA-synth_II/BPL/LPL"/>
</dbReference>
<dbReference type="Proteomes" id="UP000886076">
    <property type="component" value="Unassembled WGS sequence"/>
</dbReference>
<keyword evidence="11" id="KW-0648">Protein biosynthesis</keyword>
<keyword evidence="7" id="KW-0479">Metal-binding</keyword>
<dbReference type="SMART" id="SM00873">
    <property type="entry name" value="B3_4"/>
    <property type="match status" value="1"/>
</dbReference>
<evidence type="ECO:0000313" key="16">
    <source>
        <dbReference type="EMBL" id="PMB75507.1"/>
    </source>
</evidence>
<sequence length="552" mass="62493">MPVLQIYKKRLAKFIEKEFSEEELSNLLFNLKSESRTIDNQLLEVEVNSDRPDLYISEGLGRAIKGLLGKQKGLFEPNTLIDNIEVLAEYVPSRPQIVIATIRGISLDDEDIKELIQFQEKLHLTVGRKRKKMAIGIHDLDKIPDRKITYKLASLNEKMRPLFIGRNMEIREVLKSTEQGISYGELSLYNGSHPAIYSGNEIISLPPVINSDITRIEPGTKNLLIDITGNDFYTISSTLNLITSVLNENHGSIIGKVEIVYSNGNEERKVLTPTLERKQIRIETEYIIKNLGFELSLNDITELLEKMRFKVASVSEDSINVIVPEYRMDILHKVDLVEDIAMAYGYNSIPLDFKYTPLDGRISDLTVVEKIIREVSTGLGFQEILGFILSGDDASEFIGENEEVIRVKNPVTETMKIIRPSIIPSLLYAIKESQHLQLPIKIFEIGECGYASGGIPITENKAGYAIVNEGASFEEMQSHIYSLLEILKLKPISKREEKSFLIKGRSASLFIEKERIGYIGEVHPKILEMFGVKYPVVVAELCIDKLKEKMEL</sequence>
<keyword evidence="6 16" id="KW-0436">Ligase</keyword>
<dbReference type="InterPro" id="IPR004531">
    <property type="entry name" value="Phe-tRNA-synth_IIc_bsu_arc_euk"/>
</dbReference>
<dbReference type="SUPFAM" id="SSF46955">
    <property type="entry name" value="Putative DNA-binding domain"/>
    <property type="match status" value="2"/>
</dbReference>
<dbReference type="InterPro" id="IPR041616">
    <property type="entry name" value="PheRS_beta_core"/>
</dbReference>
<evidence type="ECO:0000256" key="12">
    <source>
        <dbReference type="ARBA" id="ARBA00023146"/>
    </source>
</evidence>
<feature type="domain" description="B5" evidence="13">
    <location>
        <begin position="275"/>
        <end position="351"/>
    </location>
</feature>
<comment type="caution">
    <text evidence="16">The sequence shown here is derived from an EMBL/GenBank/DDBJ whole genome shotgun (WGS) entry which is preliminary data.</text>
</comment>
<dbReference type="Gene3D" id="3.30.56.10">
    <property type="match status" value="2"/>
</dbReference>
<reference evidence="16 17" key="1">
    <citation type="submission" date="2018-01" db="EMBL/GenBank/DDBJ databases">
        <title>Metagenomic assembled genomes from two thermal pools in the Uzon Caldera, Kamchatka, Russia.</title>
        <authorList>
            <person name="Wilkins L."/>
            <person name="Ettinger C."/>
        </authorList>
    </citation>
    <scope>NUCLEOTIDE SEQUENCE [LARGE SCALE GENOMIC DNA]</scope>
    <source>
        <strain evidence="16">ZAV-06</strain>
    </source>
</reference>
<name>A0A2J6N4I2_9CREN</name>
<dbReference type="GO" id="GO:0006432">
    <property type="term" value="P:phenylalanyl-tRNA aminoacylation"/>
    <property type="evidence" value="ECO:0007669"/>
    <property type="project" value="InterPro"/>
</dbReference>
<dbReference type="GO" id="GO:0000287">
    <property type="term" value="F:magnesium ion binding"/>
    <property type="evidence" value="ECO:0007669"/>
    <property type="project" value="InterPro"/>
</dbReference>
<evidence type="ECO:0000313" key="14">
    <source>
        <dbReference type="EMBL" id="HEW64216.1"/>
    </source>
</evidence>
<dbReference type="Pfam" id="PF03484">
    <property type="entry name" value="B5"/>
    <property type="match status" value="1"/>
</dbReference>
<keyword evidence="5" id="KW-0963">Cytoplasm</keyword>
<dbReference type="InterPro" id="IPR005146">
    <property type="entry name" value="B3/B4_tRNA-bd"/>
</dbReference>
<dbReference type="GO" id="GO:0009328">
    <property type="term" value="C:phenylalanine-tRNA ligase complex"/>
    <property type="evidence" value="ECO:0007669"/>
    <property type="project" value="TreeGrafter"/>
</dbReference>
<dbReference type="RefSeq" id="WP_272985522.1">
    <property type="nucleotide sequence ID" value="NZ_DSFH01000055.1"/>
</dbReference>
<evidence type="ECO:0000256" key="1">
    <source>
        <dbReference type="ARBA" id="ARBA00001946"/>
    </source>
</evidence>
<keyword evidence="8" id="KW-0547">Nucleotide-binding</keyword>
<dbReference type="Gene3D" id="3.30.930.10">
    <property type="entry name" value="Bira Bifunctional Protein, Domain 2"/>
    <property type="match status" value="1"/>
</dbReference>
<dbReference type="Pfam" id="PF17759">
    <property type="entry name" value="tRNA_synthFbeta"/>
    <property type="match status" value="1"/>
</dbReference>
<dbReference type="CDD" id="cd00769">
    <property type="entry name" value="PheRS_beta_core"/>
    <property type="match status" value="1"/>
</dbReference>
<evidence type="ECO:0000256" key="4">
    <source>
        <dbReference type="ARBA" id="ARBA00012814"/>
    </source>
</evidence>
<protein>
    <recommendedName>
        <fullName evidence="4">phenylalanine--tRNA ligase</fullName>
        <ecNumber evidence="4">6.1.1.20</ecNumber>
    </recommendedName>
</protein>
<evidence type="ECO:0000256" key="5">
    <source>
        <dbReference type="ARBA" id="ARBA00022490"/>
    </source>
</evidence>
<keyword evidence="12" id="KW-0030">Aminoacyl-tRNA synthetase</keyword>
<dbReference type="GO" id="GO:0005524">
    <property type="term" value="F:ATP binding"/>
    <property type="evidence" value="ECO:0007669"/>
    <property type="project" value="UniProtKB-KW"/>
</dbReference>
<evidence type="ECO:0000259" key="13">
    <source>
        <dbReference type="PROSITE" id="PS51483"/>
    </source>
</evidence>
<dbReference type="Gene3D" id="3.50.40.10">
    <property type="entry name" value="Phenylalanyl-trna Synthetase, Chain B, domain 3"/>
    <property type="match status" value="1"/>
</dbReference>
<dbReference type="NCBIfam" id="TIGR00471">
    <property type="entry name" value="pheT_arch"/>
    <property type="match status" value="1"/>
</dbReference>
<dbReference type="InterPro" id="IPR005147">
    <property type="entry name" value="tRNA_synthase_B5-dom"/>
</dbReference>
<dbReference type="SUPFAM" id="SSF55681">
    <property type="entry name" value="Class II aaRS and biotin synthetases"/>
    <property type="match status" value="1"/>
</dbReference>
<comment type="cofactor">
    <cofactor evidence="1">
        <name>Mg(2+)</name>
        <dbReference type="ChEBI" id="CHEBI:18420"/>
    </cofactor>
</comment>
<dbReference type="InterPro" id="IPR009061">
    <property type="entry name" value="DNA-bd_dom_put_sf"/>
</dbReference>
<evidence type="ECO:0000256" key="8">
    <source>
        <dbReference type="ARBA" id="ARBA00022741"/>
    </source>
</evidence>
<dbReference type="EMBL" id="PNIM01000016">
    <property type="protein sequence ID" value="PMB75353.1"/>
    <property type="molecule type" value="Genomic_DNA"/>
</dbReference>
<evidence type="ECO:0000313" key="17">
    <source>
        <dbReference type="Proteomes" id="UP000237153"/>
    </source>
</evidence>
<dbReference type="PANTHER" id="PTHR10947:SF0">
    <property type="entry name" value="PHENYLALANINE--TRNA LIGASE BETA SUBUNIT"/>
    <property type="match status" value="1"/>
</dbReference>
<keyword evidence="9" id="KW-0067">ATP-binding</keyword>
<comment type="subcellular location">
    <subcellularLocation>
        <location evidence="2">Cytoplasm</location>
    </subcellularLocation>
</comment>
<dbReference type="EMBL" id="PNIM01000013">
    <property type="protein sequence ID" value="PMB75507.1"/>
    <property type="molecule type" value="Genomic_DNA"/>
</dbReference>
<reference evidence="14" key="2">
    <citation type="journal article" date="2020" name="mSystems">
        <title>Genome- and Community-Level Interaction Insights into Carbon Utilization and Element Cycling Functions of Hydrothermarchaeota in Hydrothermal Sediment.</title>
        <authorList>
            <person name="Zhou Z."/>
            <person name="Liu Y."/>
            <person name="Xu W."/>
            <person name="Pan J."/>
            <person name="Luo Z.H."/>
            <person name="Li M."/>
        </authorList>
    </citation>
    <scope>NUCLEOTIDE SEQUENCE [LARGE SCALE GENOMIC DNA]</scope>
    <source>
        <strain evidence="14">SpSt-1261</strain>
    </source>
</reference>
<evidence type="ECO:0000313" key="15">
    <source>
        <dbReference type="EMBL" id="PMB75353.1"/>
    </source>
</evidence>
<keyword evidence="10" id="KW-0460">Magnesium</keyword>
<dbReference type="AlphaFoldDB" id="A0A2J6N4I2"/>
<proteinExistence type="inferred from homology"/>
<dbReference type="PROSITE" id="PS51483">
    <property type="entry name" value="B5"/>
    <property type="match status" value="1"/>
</dbReference>
<evidence type="ECO:0000256" key="7">
    <source>
        <dbReference type="ARBA" id="ARBA00022723"/>
    </source>
</evidence>
<dbReference type="InterPro" id="IPR020825">
    <property type="entry name" value="Phe-tRNA_synthase-like_B3/B4"/>
</dbReference>
<evidence type="ECO:0000256" key="9">
    <source>
        <dbReference type="ARBA" id="ARBA00022840"/>
    </source>
</evidence>
<dbReference type="GO" id="GO:0004826">
    <property type="term" value="F:phenylalanine-tRNA ligase activity"/>
    <property type="evidence" value="ECO:0007669"/>
    <property type="project" value="UniProtKB-EC"/>
</dbReference>
<accession>A0A2J6N4I2</accession>
<dbReference type="GO" id="GO:0003723">
    <property type="term" value="F:RNA binding"/>
    <property type="evidence" value="ECO:0007669"/>
    <property type="project" value="InterPro"/>
</dbReference>
<dbReference type="SMART" id="SM00874">
    <property type="entry name" value="B5"/>
    <property type="match status" value="1"/>
</dbReference>
<dbReference type="Proteomes" id="UP000237153">
    <property type="component" value="Unassembled WGS sequence"/>
</dbReference>
<evidence type="ECO:0000256" key="6">
    <source>
        <dbReference type="ARBA" id="ARBA00022598"/>
    </source>
</evidence>
<evidence type="ECO:0000256" key="3">
    <source>
        <dbReference type="ARBA" id="ARBA00007438"/>
    </source>
</evidence>
<evidence type="ECO:0000256" key="10">
    <source>
        <dbReference type="ARBA" id="ARBA00022842"/>
    </source>
</evidence>